<gene>
    <name evidence="1" type="ORF">GTC17262_18140</name>
</gene>
<evidence type="ECO:0008006" key="2">
    <source>
        <dbReference type="Google" id="ProtNLM"/>
    </source>
</evidence>
<proteinExistence type="predicted"/>
<dbReference type="AlphaFoldDB" id="A0AB33JMN3"/>
<reference evidence="1" key="1">
    <citation type="submission" date="2024-07" db="EMBL/GenBank/DDBJ databases">
        <title>Complete genome sequence of Prevotella sp. YM-2024 GTC17262.</title>
        <authorList>
            <person name="Hayashi M."/>
            <person name="Muto Y."/>
            <person name="Tanaka K."/>
            <person name="Niwa H."/>
        </authorList>
    </citation>
    <scope>NUCLEOTIDE SEQUENCE</scope>
    <source>
        <strain evidence="1">GTC17262</strain>
    </source>
</reference>
<protein>
    <recommendedName>
        <fullName evidence="2">DNA-binding protein</fullName>
    </recommendedName>
</protein>
<accession>A0AB33JMN3</accession>
<organism evidence="1">
    <name type="scientific">Prevotella sp. GTC17262</name>
    <dbReference type="NCBI Taxonomy" id="3236797"/>
    <lineage>
        <taxon>Bacteria</taxon>
        <taxon>Pseudomonadati</taxon>
        <taxon>Bacteroidota</taxon>
        <taxon>Bacteroidia</taxon>
        <taxon>Bacteroidales</taxon>
        <taxon>Prevotellaceae</taxon>
        <taxon>Prevotella</taxon>
    </lineage>
</organism>
<dbReference type="EMBL" id="AP035789">
    <property type="protein sequence ID" value="BFO81623.1"/>
    <property type="molecule type" value="Genomic_DNA"/>
</dbReference>
<sequence length="108" mass="12104">MKDKRAAQHQPCSPTHGAKIAEEKDICKVLEYFRYKVGTSLDCARATGILRNSVTWYIQDLIDEGMIQSIGRCKDATTGYSANHYSADRSKWVHRGPVQLSLFGEGLL</sequence>
<evidence type="ECO:0000313" key="1">
    <source>
        <dbReference type="EMBL" id="BFO81623.1"/>
    </source>
</evidence>
<name>A0AB33JMN3_9BACT</name>